<evidence type="ECO:0000256" key="3">
    <source>
        <dbReference type="ARBA" id="ARBA00022475"/>
    </source>
</evidence>
<keyword evidence="3" id="KW-1003">Cell membrane</keyword>
<dbReference type="PROSITE" id="PS50928">
    <property type="entry name" value="ABC_TM1"/>
    <property type="match status" value="1"/>
</dbReference>
<keyword evidence="2 7" id="KW-0813">Transport</keyword>
<evidence type="ECO:0000256" key="6">
    <source>
        <dbReference type="ARBA" id="ARBA00023136"/>
    </source>
</evidence>
<evidence type="ECO:0000256" key="1">
    <source>
        <dbReference type="ARBA" id="ARBA00004651"/>
    </source>
</evidence>
<evidence type="ECO:0000313" key="10">
    <source>
        <dbReference type="Proteomes" id="UP001595848"/>
    </source>
</evidence>
<comment type="similarity">
    <text evidence="7">Belongs to the binding-protein-dependent transport system permease family.</text>
</comment>
<feature type="transmembrane region" description="Helical" evidence="7">
    <location>
        <begin position="206"/>
        <end position="227"/>
    </location>
</feature>
<sequence length="243" mass="25829">MLLLIGWQAAGAADPVVRGVISSPLDVALALAKGVADGSVLADLSISLQRALLGWALTLLITVPLAIAAGRLRLFSRMLVPVVDLLRPISPIAWIPLAVLWFGIGLGSKLLIVFVVTFFVIFLNVYDAVIHIPPVFLNVCRTFTLSRWFLLSNVVLPASLRGVVLGAQYGLSTAWGGVIVAEMVGANHGVGYQMLASANQFDPTGVISYMVLIGLVGMTLNSLFLLACRRVLLKFPEASASHG</sequence>
<feature type="transmembrane region" description="Helical" evidence="7">
    <location>
        <begin position="93"/>
        <end position="122"/>
    </location>
</feature>
<accession>A0ABV8P360</accession>
<evidence type="ECO:0000259" key="8">
    <source>
        <dbReference type="PROSITE" id="PS50928"/>
    </source>
</evidence>
<keyword evidence="5 7" id="KW-1133">Transmembrane helix</keyword>
<comment type="caution">
    <text evidence="9">The sequence shown here is derived from an EMBL/GenBank/DDBJ whole genome shotgun (WGS) entry which is preliminary data.</text>
</comment>
<evidence type="ECO:0000256" key="7">
    <source>
        <dbReference type="RuleBase" id="RU363032"/>
    </source>
</evidence>
<dbReference type="Pfam" id="PF00528">
    <property type="entry name" value="BPD_transp_1"/>
    <property type="match status" value="1"/>
</dbReference>
<evidence type="ECO:0000256" key="2">
    <source>
        <dbReference type="ARBA" id="ARBA00022448"/>
    </source>
</evidence>
<reference evidence="10" key="1">
    <citation type="journal article" date="2019" name="Int. J. Syst. Evol. Microbiol.">
        <title>The Global Catalogue of Microorganisms (GCM) 10K type strain sequencing project: providing services to taxonomists for standard genome sequencing and annotation.</title>
        <authorList>
            <consortium name="The Broad Institute Genomics Platform"/>
            <consortium name="The Broad Institute Genome Sequencing Center for Infectious Disease"/>
            <person name="Wu L."/>
            <person name="Ma J."/>
        </authorList>
    </citation>
    <scope>NUCLEOTIDE SEQUENCE [LARGE SCALE GENOMIC DNA]</scope>
    <source>
        <strain evidence="10">LMG 24813</strain>
    </source>
</reference>
<gene>
    <name evidence="9" type="ORF">ACFOY1_16810</name>
</gene>
<dbReference type="CDD" id="cd06261">
    <property type="entry name" value="TM_PBP2"/>
    <property type="match status" value="1"/>
</dbReference>
<keyword evidence="4 7" id="KW-0812">Transmembrane</keyword>
<dbReference type="PANTHER" id="PTHR30151:SF0">
    <property type="entry name" value="ABC TRANSPORTER PERMEASE PROTEIN MJ0413-RELATED"/>
    <property type="match status" value="1"/>
</dbReference>
<dbReference type="Proteomes" id="UP001595848">
    <property type="component" value="Unassembled WGS sequence"/>
</dbReference>
<dbReference type="InterPro" id="IPR000515">
    <property type="entry name" value="MetI-like"/>
</dbReference>
<dbReference type="SUPFAM" id="SSF161098">
    <property type="entry name" value="MetI-like"/>
    <property type="match status" value="1"/>
</dbReference>
<proteinExistence type="inferred from homology"/>
<name>A0ABV8P360_9BURK</name>
<comment type="subcellular location">
    <subcellularLocation>
        <location evidence="1 7">Cell membrane</location>
        <topology evidence="1 7">Multi-pass membrane protein</topology>
    </subcellularLocation>
</comment>
<dbReference type="PANTHER" id="PTHR30151">
    <property type="entry name" value="ALKANE SULFONATE ABC TRANSPORTER-RELATED, MEMBRANE SUBUNIT"/>
    <property type="match status" value="1"/>
</dbReference>
<feature type="domain" description="ABC transmembrane type-1" evidence="8">
    <location>
        <begin position="44"/>
        <end position="224"/>
    </location>
</feature>
<feature type="transmembrane region" description="Helical" evidence="7">
    <location>
        <begin position="162"/>
        <end position="186"/>
    </location>
</feature>
<protein>
    <submittedName>
        <fullName evidence="9">ABC transporter permease</fullName>
    </submittedName>
</protein>
<dbReference type="RefSeq" id="WP_376810979.1">
    <property type="nucleotide sequence ID" value="NZ_JBHSBV010000006.1"/>
</dbReference>
<evidence type="ECO:0000256" key="4">
    <source>
        <dbReference type="ARBA" id="ARBA00022692"/>
    </source>
</evidence>
<organism evidence="9 10">
    <name type="scientific">Candidimonas humi</name>
    <dbReference type="NCBI Taxonomy" id="683355"/>
    <lineage>
        <taxon>Bacteria</taxon>
        <taxon>Pseudomonadati</taxon>
        <taxon>Pseudomonadota</taxon>
        <taxon>Betaproteobacteria</taxon>
        <taxon>Burkholderiales</taxon>
        <taxon>Alcaligenaceae</taxon>
        <taxon>Candidimonas</taxon>
    </lineage>
</organism>
<keyword evidence="10" id="KW-1185">Reference proteome</keyword>
<keyword evidence="6 7" id="KW-0472">Membrane</keyword>
<dbReference type="EMBL" id="JBHSBV010000006">
    <property type="protein sequence ID" value="MFC4202615.1"/>
    <property type="molecule type" value="Genomic_DNA"/>
</dbReference>
<dbReference type="Gene3D" id="1.10.3720.10">
    <property type="entry name" value="MetI-like"/>
    <property type="match status" value="1"/>
</dbReference>
<evidence type="ECO:0000256" key="5">
    <source>
        <dbReference type="ARBA" id="ARBA00022989"/>
    </source>
</evidence>
<evidence type="ECO:0000313" key="9">
    <source>
        <dbReference type="EMBL" id="MFC4202615.1"/>
    </source>
</evidence>
<dbReference type="InterPro" id="IPR035906">
    <property type="entry name" value="MetI-like_sf"/>
</dbReference>
<feature type="transmembrane region" description="Helical" evidence="7">
    <location>
        <begin position="52"/>
        <end position="72"/>
    </location>
</feature>